<feature type="region of interest" description="Disordered" evidence="1">
    <location>
        <begin position="55"/>
        <end position="79"/>
    </location>
</feature>
<feature type="region of interest" description="Disordered" evidence="1">
    <location>
        <begin position="117"/>
        <end position="153"/>
    </location>
</feature>
<sequence length="875" mass="101745">MRRSQLSQDNPSGYENSGREESQPEPLNSQQLLDQIDQSSGTRLISRPNLLFDYISRPNQNSNNSNSNQLQERDGVSQPRRISEIRTMIDQLRGISIPVLGSQARLQSELSQNINLNPERNQLSNSEPLSIRQSQLRSQIPGNSQNVDQSSPNLTSFQNLQRIDGSPNTPPLRIPRRFEFSSYDAIFSHHERNLQRTSDQIITTDSIPSDSQLYRSQLLEPFDQQIANLVAENHQNMFRSHLSSRARSQNAISGVSDSDQQSRPPLRIRAEEFLNIDPPVNSVVPAPQFQLQPQRFLDLNQFSESDSDDISSESSEQTVIRNNPNFPRDQYEDSMLQDRGSQSQRSNNNQNNQSNRILSSDSDEEPLISRPISRLQLRRRRDVSQSHNSGSSRIRSPRSLSNLRRQHAISNIHNLPSARAQLLRQIPQRPQTLLSRGLRRTASRANLHSNIALGIDRLRRRRAVRYRNFNDFWLNSALREQDLLLRGDGEESIEVEDELIDPFQINEDISSESDNSNQVQRVRVFRNQLLEDIIEENEDLTDNKDDENEDDEVPNYDSEWSEIGQLFVDLENDEDKSEEDPLAILKLFNKFGNIGLVVYKRVQEQQILETQPLNQVIRQNLQMRHDVPKIKQMTNIILFLVKYLIQTAQNLSERTNQDTSGKQQSRQQIVSLEAEQKIQIVHKLLKLVPSNIQIQRLLDRLQQFYETHQNDDKMYQSKDQVIMKDMLLTKVILDLKINILTLLESPRYKVLLKEVMPLAQRFHKDLPVEAVKFLSQKNNYSIWGTFIKQNKTLSLKDVSFITVKETKEEYLKHYKQLNYDLLEKSKNIRNDLIIENIYTNEQNQAVTNKKRDIKLKGKQKRKEKYLEKIRSITLL</sequence>
<evidence type="ECO:0000256" key="1">
    <source>
        <dbReference type="SAM" id="MobiDB-lite"/>
    </source>
</evidence>
<feature type="region of interest" description="Disordered" evidence="1">
    <location>
        <begin position="536"/>
        <end position="556"/>
    </location>
</feature>
<feature type="region of interest" description="Disordered" evidence="1">
    <location>
        <begin position="304"/>
        <end position="401"/>
    </location>
</feature>
<keyword evidence="3" id="KW-1185">Reference proteome</keyword>
<dbReference type="EMBL" id="CCKQ01008859">
    <property type="protein sequence ID" value="CDW80321.1"/>
    <property type="molecule type" value="Genomic_DNA"/>
</dbReference>
<accession>A0A078AEQ3</accession>
<feature type="compositionally biased region" description="Acidic residues" evidence="1">
    <location>
        <begin position="536"/>
        <end position="554"/>
    </location>
</feature>
<feature type="compositionally biased region" description="Polar residues" evidence="1">
    <location>
        <begin position="1"/>
        <end position="15"/>
    </location>
</feature>
<feature type="region of interest" description="Disordered" evidence="1">
    <location>
        <begin position="241"/>
        <end position="264"/>
    </location>
</feature>
<feature type="compositionally biased region" description="Polar residues" evidence="1">
    <location>
        <begin position="241"/>
        <end position="263"/>
    </location>
</feature>
<feature type="compositionally biased region" description="Low complexity" evidence="1">
    <location>
        <begin position="341"/>
        <end position="356"/>
    </location>
</feature>
<name>A0A078AEQ3_STYLE</name>
<evidence type="ECO:0000313" key="3">
    <source>
        <dbReference type="Proteomes" id="UP000039865"/>
    </source>
</evidence>
<evidence type="ECO:0000313" key="2">
    <source>
        <dbReference type="EMBL" id="CDW80321.1"/>
    </source>
</evidence>
<dbReference type="Proteomes" id="UP000039865">
    <property type="component" value="Unassembled WGS sequence"/>
</dbReference>
<feature type="compositionally biased region" description="Polar residues" evidence="1">
    <location>
        <begin position="385"/>
        <end position="401"/>
    </location>
</feature>
<feature type="compositionally biased region" description="Low complexity" evidence="1">
    <location>
        <begin position="59"/>
        <end position="69"/>
    </location>
</feature>
<gene>
    <name evidence="2" type="primary">Contig9328.g9967</name>
    <name evidence="2" type="ORF">STYLEM_9318</name>
</gene>
<dbReference type="InParanoid" id="A0A078AEQ3"/>
<organism evidence="2 3">
    <name type="scientific">Stylonychia lemnae</name>
    <name type="common">Ciliate</name>
    <dbReference type="NCBI Taxonomy" id="5949"/>
    <lineage>
        <taxon>Eukaryota</taxon>
        <taxon>Sar</taxon>
        <taxon>Alveolata</taxon>
        <taxon>Ciliophora</taxon>
        <taxon>Intramacronucleata</taxon>
        <taxon>Spirotrichea</taxon>
        <taxon>Stichotrichia</taxon>
        <taxon>Sporadotrichida</taxon>
        <taxon>Oxytrichidae</taxon>
        <taxon>Stylonychinae</taxon>
        <taxon>Stylonychia</taxon>
    </lineage>
</organism>
<feature type="region of interest" description="Disordered" evidence="1">
    <location>
        <begin position="1"/>
        <end position="32"/>
    </location>
</feature>
<proteinExistence type="predicted"/>
<reference evidence="2 3" key="1">
    <citation type="submission" date="2014-06" db="EMBL/GenBank/DDBJ databases">
        <authorList>
            <person name="Swart Estienne"/>
        </authorList>
    </citation>
    <scope>NUCLEOTIDE SEQUENCE [LARGE SCALE GENOMIC DNA]</scope>
    <source>
        <strain evidence="2 3">130c</strain>
    </source>
</reference>
<protein>
    <submittedName>
        <fullName evidence="2">Uncharacterized protein</fullName>
    </submittedName>
</protein>
<dbReference type="AlphaFoldDB" id="A0A078AEQ3"/>